<protein>
    <submittedName>
        <fullName evidence="1">Uncharacterized protein</fullName>
    </submittedName>
</protein>
<organism evidence="1 2">
    <name type="scientific">Aquibacillus koreensis</name>
    <dbReference type="NCBI Taxonomy" id="279446"/>
    <lineage>
        <taxon>Bacteria</taxon>
        <taxon>Bacillati</taxon>
        <taxon>Bacillota</taxon>
        <taxon>Bacilli</taxon>
        <taxon>Bacillales</taxon>
        <taxon>Bacillaceae</taxon>
        <taxon>Aquibacillus</taxon>
    </lineage>
</organism>
<dbReference type="AlphaFoldDB" id="A0A9X3WMK9"/>
<keyword evidence="2" id="KW-1185">Reference proteome</keyword>
<reference evidence="1" key="1">
    <citation type="submission" date="2022-06" db="EMBL/GenBank/DDBJ databases">
        <title>Aquibacillus sp. a new bacterium isolated from soil saline samples.</title>
        <authorList>
            <person name="Galisteo C."/>
            <person name="De La Haba R."/>
            <person name="Sanchez-Porro C."/>
            <person name="Ventosa A."/>
        </authorList>
    </citation>
    <scope>NUCLEOTIDE SEQUENCE</scope>
    <source>
        <strain evidence="1">JCM 12387</strain>
    </source>
</reference>
<name>A0A9X3WMK9_9BACI</name>
<gene>
    <name evidence="1" type="ORF">NC661_14545</name>
</gene>
<accession>A0A9X3WMK9</accession>
<comment type="caution">
    <text evidence="1">The sequence shown here is derived from an EMBL/GenBank/DDBJ whole genome shotgun (WGS) entry which is preliminary data.</text>
</comment>
<dbReference type="EMBL" id="JAMQJZ010000012">
    <property type="protein sequence ID" value="MDC3421590.1"/>
    <property type="molecule type" value="Genomic_DNA"/>
</dbReference>
<evidence type="ECO:0000313" key="1">
    <source>
        <dbReference type="EMBL" id="MDC3421590.1"/>
    </source>
</evidence>
<proteinExistence type="predicted"/>
<sequence>MEEQEIYKNVLESIIDQTENFQINNTEELVHQLIHELDHYQLPRCKQNN</sequence>
<dbReference type="Proteomes" id="UP001145072">
    <property type="component" value="Unassembled WGS sequence"/>
</dbReference>
<evidence type="ECO:0000313" key="2">
    <source>
        <dbReference type="Proteomes" id="UP001145072"/>
    </source>
</evidence>